<dbReference type="EMBL" id="FZOD01000024">
    <property type="protein sequence ID" value="SNT10081.1"/>
    <property type="molecule type" value="Genomic_DNA"/>
</dbReference>
<evidence type="ECO:0000313" key="1">
    <source>
        <dbReference type="EMBL" id="SNT10081.1"/>
    </source>
</evidence>
<sequence length="70" mass="7004">MAGIRLMPAGFGAVAPVPALGVVSAEGRAIFPGEAVLTGKDKAVFTGESVGSAARGSRPFAGCFEPVGRW</sequence>
<accession>A0A239JW35</accession>
<evidence type="ECO:0000313" key="2">
    <source>
        <dbReference type="Proteomes" id="UP000198282"/>
    </source>
</evidence>
<name>A0A239JW35_9ACTN</name>
<organism evidence="1 2">
    <name type="scientific">Streptosporangium subroseum</name>
    <dbReference type="NCBI Taxonomy" id="106412"/>
    <lineage>
        <taxon>Bacteria</taxon>
        <taxon>Bacillati</taxon>
        <taxon>Actinomycetota</taxon>
        <taxon>Actinomycetes</taxon>
        <taxon>Streptosporangiales</taxon>
        <taxon>Streptosporangiaceae</taxon>
        <taxon>Streptosporangium</taxon>
    </lineage>
</organism>
<reference evidence="1 2" key="1">
    <citation type="submission" date="2017-06" db="EMBL/GenBank/DDBJ databases">
        <authorList>
            <person name="Kim H.J."/>
            <person name="Triplett B.A."/>
        </authorList>
    </citation>
    <scope>NUCLEOTIDE SEQUENCE [LARGE SCALE GENOMIC DNA]</scope>
    <source>
        <strain evidence="1 2">CGMCC 4.2132</strain>
    </source>
</reference>
<proteinExistence type="predicted"/>
<keyword evidence="2" id="KW-1185">Reference proteome</keyword>
<dbReference type="RefSeq" id="WP_089209554.1">
    <property type="nucleotide sequence ID" value="NZ_FZOD01000024.1"/>
</dbReference>
<protein>
    <submittedName>
        <fullName evidence="1">Uncharacterized protein</fullName>
    </submittedName>
</protein>
<gene>
    <name evidence="1" type="ORF">SAMN05216276_102463</name>
</gene>
<dbReference type="AlphaFoldDB" id="A0A239JW35"/>
<dbReference type="Proteomes" id="UP000198282">
    <property type="component" value="Unassembled WGS sequence"/>
</dbReference>